<evidence type="ECO:0000256" key="1">
    <source>
        <dbReference type="SAM" id="MobiDB-lite"/>
    </source>
</evidence>
<name>A0ABT8GEX1_9MICO</name>
<dbReference type="RefSeq" id="WP_301141125.1">
    <property type="nucleotide sequence ID" value="NZ_JAUHQA010000001.1"/>
</dbReference>
<feature type="region of interest" description="Disordered" evidence="1">
    <location>
        <begin position="41"/>
        <end position="66"/>
    </location>
</feature>
<evidence type="ECO:0000313" key="3">
    <source>
        <dbReference type="Proteomes" id="UP001172708"/>
    </source>
</evidence>
<evidence type="ECO:0000313" key="2">
    <source>
        <dbReference type="EMBL" id="MDN4479889.1"/>
    </source>
</evidence>
<reference evidence="2" key="1">
    <citation type="submission" date="2023-06" db="EMBL/GenBank/DDBJ databases">
        <title>Egi l300058.</title>
        <authorList>
            <person name="Gao L."/>
            <person name="Fang B.-Z."/>
            <person name="Li W.-J."/>
        </authorList>
    </citation>
    <scope>NUCLEOTIDE SEQUENCE</scope>
    <source>
        <strain evidence="2">EGI L300058</strain>
    </source>
</reference>
<dbReference type="EMBL" id="JAUHQA010000001">
    <property type="protein sequence ID" value="MDN4479889.1"/>
    <property type="molecule type" value="Genomic_DNA"/>
</dbReference>
<sequence>MIAYRKHAAVLIGAGVLTLGLTGCGDADAGDVVDETTAEISEGAEEVEDSVEEGLDEASEEANDED</sequence>
<dbReference type="Proteomes" id="UP001172708">
    <property type="component" value="Unassembled WGS sequence"/>
</dbReference>
<organism evidence="2 3">
    <name type="scientific">Demequina muriae</name>
    <dbReference type="NCBI Taxonomy" id="3051664"/>
    <lineage>
        <taxon>Bacteria</taxon>
        <taxon>Bacillati</taxon>
        <taxon>Actinomycetota</taxon>
        <taxon>Actinomycetes</taxon>
        <taxon>Micrococcales</taxon>
        <taxon>Demequinaceae</taxon>
        <taxon>Demequina</taxon>
    </lineage>
</organism>
<accession>A0ABT8GEX1</accession>
<keyword evidence="3" id="KW-1185">Reference proteome</keyword>
<dbReference type="PROSITE" id="PS51257">
    <property type="entry name" value="PROKAR_LIPOPROTEIN"/>
    <property type="match status" value="1"/>
</dbReference>
<comment type="caution">
    <text evidence="2">The sequence shown here is derived from an EMBL/GenBank/DDBJ whole genome shotgun (WGS) entry which is preliminary data.</text>
</comment>
<gene>
    <name evidence="2" type="ORF">QQX02_03000</name>
</gene>
<protein>
    <submittedName>
        <fullName evidence="2">Uncharacterized protein</fullName>
    </submittedName>
</protein>
<proteinExistence type="predicted"/>